<dbReference type="InterPro" id="IPR007120">
    <property type="entry name" value="DNA-dir_RNAP_su2_dom"/>
</dbReference>
<evidence type="ECO:0000256" key="1">
    <source>
        <dbReference type="ARBA" id="ARBA00012418"/>
    </source>
</evidence>
<evidence type="ECO:0000256" key="3">
    <source>
        <dbReference type="ARBA" id="ARBA00022679"/>
    </source>
</evidence>
<keyword evidence="2" id="KW-0240">DNA-directed RNA polymerase</keyword>
<dbReference type="InterPro" id="IPR037033">
    <property type="entry name" value="DNA-dir_RNAP_su2_hyb_sf"/>
</dbReference>
<evidence type="ECO:0000256" key="2">
    <source>
        <dbReference type="ARBA" id="ARBA00022478"/>
    </source>
</evidence>
<sequence>GNKFSSKYAHKGVRVLLLLEKLISHTESGIIPDITVNPHVFSSRMTLRHLIEMFIRK</sequence>
<dbReference type="Gene3D" id="2.40.270.10">
    <property type="entry name" value="DNA-directed RNA polymerase, subunit 2, domain 6"/>
    <property type="match status" value="1"/>
</dbReference>
<dbReference type="SUPFAM" id="SSF64484">
    <property type="entry name" value="beta and beta-prime subunits of DNA dependent RNA-polymerase"/>
    <property type="match status" value="1"/>
</dbReference>
<dbReference type="GO" id="GO:0006351">
    <property type="term" value="P:DNA-templated transcription"/>
    <property type="evidence" value="ECO:0007669"/>
    <property type="project" value="InterPro"/>
</dbReference>
<keyword evidence="4" id="KW-0548">Nucleotidyltransferase</keyword>
<dbReference type="OrthoDB" id="2426160at2759"/>
<dbReference type="GO" id="GO:0003899">
    <property type="term" value="F:DNA-directed RNA polymerase activity"/>
    <property type="evidence" value="ECO:0007669"/>
    <property type="project" value="UniProtKB-EC"/>
</dbReference>
<evidence type="ECO:0000256" key="5">
    <source>
        <dbReference type="ARBA" id="ARBA00023163"/>
    </source>
</evidence>
<dbReference type="Proteomes" id="UP000193920">
    <property type="component" value="Unassembled WGS sequence"/>
</dbReference>
<evidence type="ECO:0000259" key="6">
    <source>
        <dbReference type="Pfam" id="PF00562"/>
    </source>
</evidence>
<comment type="caution">
    <text evidence="7">The sequence shown here is derived from an EMBL/GenBank/DDBJ whole genome shotgun (WGS) entry which is preliminary data.</text>
</comment>
<protein>
    <recommendedName>
        <fullName evidence="1">DNA-directed RNA polymerase</fullName>
        <ecNumber evidence="1">2.7.7.6</ecNumber>
    </recommendedName>
</protein>
<dbReference type="EC" id="2.7.7.6" evidence="1"/>
<feature type="non-terminal residue" evidence="7">
    <location>
        <position position="1"/>
    </location>
</feature>
<dbReference type="STRING" id="1754190.A0A1Y2FJB2"/>
<dbReference type="EMBL" id="MCOG01000006">
    <property type="protein sequence ID" value="ORY84062.1"/>
    <property type="molecule type" value="Genomic_DNA"/>
</dbReference>
<reference evidence="7 8" key="1">
    <citation type="submission" date="2016-08" db="EMBL/GenBank/DDBJ databases">
        <title>A Parts List for Fungal Cellulosomes Revealed by Comparative Genomics.</title>
        <authorList>
            <consortium name="DOE Joint Genome Institute"/>
            <person name="Haitjema C.H."/>
            <person name="Gilmore S.P."/>
            <person name="Henske J.K."/>
            <person name="Solomon K.V."/>
            <person name="De Groot R."/>
            <person name="Kuo A."/>
            <person name="Mondo S.J."/>
            <person name="Salamov A.A."/>
            <person name="Labutti K."/>
            <person name="Zhao Z."/>
            <person name="Chiniquy J."/>
            <person name="Barry K."/>
            <person name="Brewer H.M."/>
            <person name="Purvine S.O."/>
            <person name="Wright A.T."/>
            <person name="Boxma B."/>
            <person name="Van Alen T."/>
            <person name="Hackstein J.H."/>
            <person name="Baker S.E."/>
            <person name="Grigoriev I.V."/>
            <person name="O'Malley M.A."/>
        </authorList>
    </citation>
    <scope>NUCLEOTIDE SEQUENCE [LARGE SCALE GENOMIC DNA]</scope>
    <source>
        <strain evidence="7 8">G1</strain>
    </source>
</reference>
<dbReference type="Pfam" id="PF00562">
    <property type="entry name" value="RNA_pol_Rpb2_6"/>
    <property type="match status" value="1"/>
</dbReference>
<evidence type="ECO:0000313" key="7">
    <source>
        <dbReference type="EMBL" id="ORY84062.1"/>
    </source>
</evidence>
<feature type="domain" description="DNA-directed RNA polymerase subunit 2 hybrid-binding" evidence="6">
    <location>
        <begin position="1"/>
        <end position="55"/>
    </location>
</feature>
<evidence type="ECO:0000313" key="8">
    <source>
        <dbReference type="Proteomes" id="UP000193920"/>
    </source>
</evidence>
<name>A0A1Y2FJB2_9FUNG</name>
<proteinExistence type="predicted"/>
<dbReference type="GO" id="GO:0003677">
    <property type="term" value="F:DNA binding"/>
    <property type="evidence" value="ECO:0007669"/>
    <property type="project" value="InterPro"/>
</dbReference>
<organism evidence="7 8">
    <name type="scientific">Neocallimastix californiae</name>
    <dbReference type="NCBI Taxonomy" id="1754190"/>
    <lineage>
        <taxon>Eukaryota</taxon>
        <taxon>Fungi</taxon>
        <taxon>Fungi incertae sedis</taxon>
        <taxon>Chytridiomycota</taxon>
        <taxon>Chytridiomycota incertae sedis</taxon>
        <taxon>Neocallimastigomycetes</taxon>
        <taxon>Neocallimastigales</taxon>
        <taxon>Neocallimastigaceae</taxon>
        <taxon>Neocallimastix</taxon>
    </lineage>
</organism>
<gene>
    <name evidence="7" type="ORF">LY90DRAFT_395970</name>
</gene>
<accession>A0A1Y2FJB2</accession>
<keyword evidence="3" id="KW-0808">Transferase</keyword>
<evidence type="ECO:0000256" key="4">
    <source>
        <dbReference type="ARBA" id="ARBA00022695"/>
    </source>
</evidence>
<keyword evidence="5" id="KW-0804">Transcription</keyword>
<keyword evidence="8" id="KW-1185">Reference proteome</keyword>
<dbReference type="AlphaFoldDB" id="A0A1Y2FJB2"/>
<dbReference type="GO" id="GO:0000428">
    <property type="term" value="C:DNA-directed RNA polymerase complex"/>
    <property type="evidence" value="ECO:0007669"/>
    <property type="project" value="UniProtKB-KW"/>
</dbReference>